<protein>
    <submittedName>
        <fullName evidence="1">Uncharacterized protein</fullName>
    </submittedName>
</protein>
<dbReference type="EMBL" id="CM001740">
    <property type="protein sequence ID" value="KJB09787.1"/>
    <property type="molecule type" value="Genomic_DNA"/>
</dbReference>
<proteinExistence type="predicted"/>
<name>A0A0D2LZF8_GOSRA</name>
<evidence type="ECO:0000313" key="1">
    <source>
        <dbReference type="EMBL" id="KJB09787.1"/>
    </source>
</evidence>
<keyword evidence="2" id="KW-1185">Reference proteome</keyword>
<dbReference type="AlphaFoldDB" id="A0A0D2LZF8"/>
<organism evidence="1 2">
    <name type="scientific">Gossypium raimondii</name>
    <name type="common">Peruvian cotton</name>
    <name type="synonym">Gossypium klotzschianum subsp. raimondii</name>
    <dbReference type="NCBI Taxonomy" id="29730"/>
    <lineage>
        <taxon>Eukaryota</taxon>
        <taxon>Viridiplantae</taxon>
        <taxon>Streptophyta</taxon>
        <taxon>Embryophyta</taxon>
        <taxon>Tracheophyta</taxon>
        <taxon>Spermatophyta</taxon>
        <taxon>Magnoliopsida</taxon>
        <taxon>eudicotyledons</taxon>
        <taxon>Gunneridae</taxon>
        <taxon>Pentapetalae</taxon>
        <taxon>rosids</taxon>
        <taxon>malvids</taxon>
        <taxon>Malvales</taxon>
        <taxon>Malvaceae</taxon>
        <taxon>Malvoideae</taxon>
        <taxon>Gossypium</taxon>
    </lineage>
</organism>
<evidence type="ECO:0000313" key="2">
    <source>
        <dbReference type="Proteomes" id="UP000032304"/>
    </source>
</evidence>
<sequence>MGSCICYSKSSHSFTSSVKWLRSSTQSVKRLPFLPEERKNRMLYLPPFPEGRTGLIELSLTCFLFPWDGMSFAKLYVNRILFPWGVLDLLAFIPSRSAPLPIGKAVLGQRPSGPFSSSRRLVQIHFFSSSFFAFNC</sequence>
<accession>A0A0D2LZF8</accession>
<dbReference type="Proteomes" id="UP000032304">
    <property type="component" value="Chromosome 1"/>
</dbReference>
<reference evidence="1 2" key="1">
    <citation type="journal article" date="2012" name="Nature">
        <title>Repeated polyploidization of Gossypium genomes and the evolution of spinnable cotton fibres.</title>
        <authorList>
            <person name="Paterson A.H."/>
            <person name="Wendel J.F."/>
            <person name="Gundlach H."/>
            <person name="Guo H."/>
            <person name="Jenkins J."/>
            <person name="Jin D."/>
            <person name="Llewellyn D."/>
            <person name="Showmaker K.C."/>
            <person name="Shu S."/>
            <person name="Udall J."/>
            <person name="Yoo M.J."/>
            <person name="Byers R."/>
            <person name="Chen W."/>
            <person name="Doron-Faigenboim A."/>
            <person name="Duke M.V."/>
            <person name="Gong L."/>
            <person name="Grimwood J."/>
            <person name="Grover C."/>
            <person name="Grupp K."/>
            <person name="Hu G."/>
            <person name="Lee T.H."/>
            <person name="Li J."/>
            <person name="Lin L."/>
            <person name="Liu T."/>
            <person name="Marler B.S."/>
            <person name="Page J.T."/>
            <person name="Roberts A.W."/>
            <person name="Romanel E."/>
            <person name="Sanders W.S."/>
            <person name="Szadkowski E."/>
            <person name="Tan X."/>
            <person name="Tang H."/>
            <person name="Xu C."/>
            <person name="Wang J."/>
            <person name="Wang Z."/>
            <person name="Zhang D."/>
            <person name="Zhang L."/>
            <person name="Ashrafi H."/>
            <person name="Bedon F."/>
            <person name="Bowers J.E."/>
            <person name="Brubaker C.L."/>
            <person name="Chee P.W."/>
            <person name="Das S."/>
            <person name="Gingle A.R."/>
            <person name="Haigler C.H."/>
            <person name="Harker D."/>
            <person name="Hoffmann L.V."/>
            <person name="Hovav R."/>
            <person name="Jones D.C."/>
            <person name="Lemke C."/>
            <person name="Mansoor S."/>
            <person name="ur Rahman M."/>
            <person name="Rainville L.N."/>
            <person name="Rambani A."/>
            <person name="Reddy U.K."/>
            <person name="Rong J.K."/>
            <person name="Saranga Y."/>
            <person name="Scheffler B.E."/>
            <person name="Scheffler J.A."/>
            <person name="Stelly D.M."/>
            <person name="Triplett B.A."/>
            <person name="Van Deynze A."/>
            <person name="Vaslin M.F."/>
            <person name="Waghmare V.N."/>
            <person name="Walford S.A."/>
            <person name="Wright R.J."/>
            <person name="Zaki E.A."/>
            <person name="Zhang T."/>
            <person name="Dennis E.S."/>
            <person name="Mayer K.F."/>
            <person name="Peterson D.G."/>
            <person name="Rokhsar D.S."/>
            <person name="Wang X."/>
            <person name="Schmutz J."/>
        </authorList>
    </citation>
    <scope>NUCLEOTIDE SEQUENCE [LARGE SCALE GENOMIC DNA]</scope>
</reference>
<dbReference type="Gramene" id="KJB09787">
    <property type="protein sequence ID" value="KJB09787"/>
    <property type="gene ID" value="B456_001G166000"/>
</dbReference>
<gene>
    <name evidence="1" type="ORF">B456_001G166000</name>
</gene>